<reference evidence="1 2" key="2">
    <citation type="submission" date="2008-10" db="EMBL/GenBank/DDBJ databases">
        <authorList>
            <person name="Fulton L."/>
            <person name="Clifton S."/>
            <person name="Fulton B."/>
            <person name="Xu J."/>
            <person name="Minx P."/>
            <person name="Pepin K.H."/>
            <person name="Johnson M."/>
            <person name="Thiruvilangam P."/>
            <person name="Bhonagiri V."/>
            <person name="Nash W.E."/>
            <person name="Mardis E.R."/>
            <person name="Wilson R.K."/>
        </authorList>
    </citation>
    <scope>NUCLEOTIDE SEQUENCE [LARGE SCALE GENOMIC DNA]</scope>
    <source>
        <strain evidence="1 2">DSM 13279</strain>
    </source>
</reference>
<proteinExistence type="predicted"/>
<protein>
    <submittedName>
        <fullName evidence="1">Uncharacterized protein</fullName>
    </submittedName>
</protein>
<dbReference type="AlphaFoldDB" id="B6GDS9"/>
<gene>
    <name evidence="1" type="ORF">COLSTE_02262</name>
</gene>
<dbReference type="STRING" id="445975.COLSTE_02262"/>
<keyword evidence="2" id="KW-1185">Reference proteome</keyword>
<dbReference type="HOGENOM" id="CLU_1728255_0_0_11"/>
<evidence type="ECO:0000313" key="2">
    <source>
        <dbReference type="Proteomes" id="UP000003560"/>
    </source>
</evidence>
<dbReference type="Proteomes" id="UP000003560">
    <property type="component" value="Unassembled WGS sequence"/>
</dbReference>
<accession>B6GDS9</accession>
<evidence type="ECO:0000313" key="1">
    <source>
        <dbReference type="EMBL" id="EEA89546.1"/>
    </source>
</evidence>
<dbReference type="EMBL" id="ABXJ01000130">
    <property type="protein sequence ID" value="EEA89546.1"/>
    <property type="molecule type" value="Genomic_DNA"/>
</dbReference>
<name>B6GDS9_9ACTN</name>
<comment type="caution">
    <text evidence="1">The sequence shown here is derived from an EMBL/GenBank/DDBJ whole genome shotgun (WGS) entry which is preliminary data.</text>
</comment>
<organism evidence="1 2">
    <name type="scientific">Collinsella stercoris DSM 13279</name>
    <dbReference type="NCBI Taxonomy" id="445975"/>
    <lineage>
        <taxon>Bacteria</taxon>
        <taxon>Bacillati</taxon>
        <taxon>Actinomycetota</taxon>
        <taxon>Coriobacteriia</taxon>
        <taxon>Coriobacteriales</taxon>
        <taxon>Coriobacteriaceae</taxon>
        <taxon>Collinsella</taxon>
    </lineage>
</organism>
<reference evidence="1 2" key="1">
    <citation type="submission" date="2008-10" db="EMBL/GenBank/DDBJ databases">
        <title>Draft genome sequence of Collinsella stercoris (DSM 13279).</title>
        <authorList>
            <person name="Sudarsanam P."/>
            <person name="Ley R."/>
            <person name="Guruge J."/>
            <person name="Turnbaugh P.J."/>
            <person name="Mahowald M."/>
            <person name="Liep D."/>
            <person name="Gordon J."/>
        </authorList>
    </citation>
    <scope>NUCLEOTIDE SEQUENCE [LARGE SCALE GENOMIC DNA]</scope>
    <source>
        <strain evidence="1 2">DSM 13279</strain>
    </source>
</reference>
<sequence>MEGKMVHVAQGEMERAERGQVVADAGPEDWEIFEDVEDWGLPDDAAGSVGWSEGCGASASSSVAFTEDPAGFLGQAIIGAADRDAGAMERAHAFPLGKWLRDDGGVPMREAKTHLSRLATYANDTGETIRVMRNGAPWFEIRPLAFAGHRV</sequence>